<sequence>MDLPQIGAHCAQHNCNALDFLPITCHCAKAFCSQHFPADQHACPLLNANVKSDLPVFSDQLPRCALNDCDKLCLRISGESCAACHKSFCVDHRHPDTHQCPSVVIKTEEFKSKASLYTTKPFKLATRKPPTDSAKLAQWQKMEVMKMRHRASPADPKDKSASLPPDQRLHVRLMVDEKEHIFWFRKTVVTGRALDLAVQQLKLSFPGNPPLNFHLLFQAEEGRDTPLQNDQVLANQVIDGCTLFISST</sequence>
<protein>
    <recommendedName>
        <fullName evidence="4">AN1-type domain-containing protein</fullName>
    </recommendedName>
</protein>
<keyword evidence="3" id="KW-0862">Zinc</keyword>
<dbReference type="SMART" id="SM00154">
    <property type="entry name" value="ZnF_AN1"/>
    <property type="match status" value="2"/>
</dbReference>
<dbReference type="PANTHER" id="PTHR14677:SF20">
    <property type="entry name" value="ZINC FINGER AN1-TYPE CONTAINING 2A-RELATED"/>
    <property type="match status" value="1"/>
</dbReference>
<dbReference type="InterPro" id="IPR035896">
    <property type="entry name" value="AN1-like_Znf"/>
</dbReference>
<dbReference type="Pfam" id="PF01428">
    <property type="entry name" value="zf-AN1"/>
    <property type="match status" value="2"/>
</dbReference>
<dbReference type="GO" id="GO:0008270">
    <property type="term" value="F:zinc ion binding"/>
    <property type="evidence" value="ECO:0007669"/>
    <property type="project" value="UniProtKB-KW"/>
</dbReference>
<name>A0A9P5YUE3_9AGAR</name>
<evidence type="ECO:0000313" key="5">
    <source>
        <dbReference type="EMBL" id="KAF9475318.1"/>
    </source>
</evidence>
<keyword evidence="2" id="KW-0863">Zinc-finger</keyword>
<evidence type="ECO:0000256" key="1">
    <source>
        <dbReference type="ARBA" id="ARBA00022723"/>
    </source>
</evidence>
<feature type="domain" description="AN1-type" evidence="4">
    <location>
        <begin position="64"/>
        <end position="105"/>
    </location>
</feature>
<evidence type="ECO:0000259" key="4">
    <source>
        <dbReference type="SMART" id="SM00154"/>
    </source>
</evidence>
<accession>A0A9P5YUE3</accession>
<dbReference type="AlphaFoldDB" id="A0A9P5YUE3"/>
<evidence type="ECO:0000256" key="3">
    <source>
        <dbReference type="ARBA" id="ARBA00022833"/>
    </source>
</evidence>
<dbReference type="SUPFAM" id="SSF118310">
    <property type="entry name" value="AN1-like Zinc finger"/>
    <property type="match status" value="2"/>
</dbReference>
<dbReference type="Gene3D" id="4.10.1110.10">
    <property type="entry name" value="AN1-like Zinc finger"/>
    <property type="match status" value="2"/>
</dbReference>
<keyword evidence="6" id="KW-1185">Reference proteome</keyword>
<reference evidence="5" key="1">
    <citation type="submission" date="2020-11" db="EMBL/GenBank/DDBJ databases">
        <authorList>
            <consortium name="DOE Joint Genome Institute"/>
            <person name="Ahrendt S."/>
            <person name="Riley R."/>
            <person name="Andreopoulos W."/>
            <person name="Labutti K."/>
            <person name="Pangilinan J."/>
            <person name="Ruiz-Duenas F.J."/>
            <person name="Barrasa J.M."/>
            <person name="Sanchez-Garcia M."/>
            <person name="Camarero S."/>
            <person name="Miyauchi S."/>
            <person name="Serrano A."/>
            <person name="Linde D."/>
            <person name="Babiker R."/>
            <person name="Drula E."/>
            <person name="Ayuso-Fernandez I."/>
            <person name="Pacheco R."/>
            <person name="Padilla G."/>
            <person name="Ferreira P."/>
            <person name="Barriuso J."/>
            <person name="Kellner H."/>
            <person name="Castanera R."/>
            <person name="Alfaro M."/>
            <person name="Ramirez L."/>
            <person name="Pisabarro A.G."/>
            <person name="Kuo A."/>
            <person name="Tritt A."/>
            <person name="Lipzen A."/>
            <person name="He G."/>
            <person name="Yan M."/>
            <person name="Ng V."/>
            <person name="Cullen D."/>
            <person name="Martin F."/>
            <person name="Rosso M.-N."/>
            <person name="Henrissat B."/>
            <person name="Hibbett D."/>
            <person name="Martinez A.T."/>
            <person name="Grigoriev I.V."/>
        </authorList>
    </citation>
    <scope>NUCLEOTIDE SEQUENCE</scope>
    <source>
        <strain evidence="5">CIRM-BRFM 674</strain>
    </source>
</reference>
<dbReference type="PANTHER" id="PTHR14677">
    <property type="entry name" value="ARSENITE INDUCUBLE RNA ASSOCIATED PROTEIN AIP-1-RELATED"/>
    <property type="match status" value="1"/>
</dbReference>
<dbReference type="EMBL" id="MU155337">
    <property type="protein sequence ID" value="KAF9475318.1"/>
    <property type="molecule type" value="Genomic_DNA"/>
</dbReference>
<evidence type="ECO:0000256" key="2">
    <source>
        <dbReference type="ARBA" id="ARBA00022771"/>
    </source>
</evidence>
<dbReference type="InterPro" id="IPR000058">
    <property type="entry name" value="Znf_AN1"/>
</dbReference>
<evidence type="ECO:0000313" key="6">
    <source>
        <dbReference type="Proteomes" id="UP000807469"/>
    </source>
</evidence>
<proteinExistence type="predicted"/>
<dbReference type="OrthoDB" id="431929at2759"/>
<dbReference type="GO" id="GO:0005737">
    <property type="term" value="C:cytoplasm"/>
    <property type="evidence" value="ECO:0007669"/>
    <property type="project" value="TreeGrafter"/>
</dbReference>
<organism evidence="5 6">
    <name type="scientific">Pholiota conissans</name>
    <dbReference type="NCBI Taxonomy" id="109636"/>
    <lineage>
        <taxon>Eukaryota</taxon>
        <taxon>Fungi</taxon>
        <taxon>Dikarya</taxon>
        <taxon>Basidiomycota</taxon>
        <taxon>Agaricomycotina</taxon>
        <taxon>Agaricomycetes</taxon>
        <taxon>Agaricomycetidae</taxon>
        <taxon>Agaricales</taxon>
        <taxon>Agaricineae</taxon>
        <taxon>Strophariaceae</taxon>
        <taxon>Pholiota</taxon>
    </lineage>
</organism>
<keyword evidence="1" id="KW-0479">Metal-binding</keyword>
<gene>
    <name evidence="5" type="ORF">BDN70DRAFT_883851</name>
</gene>
<comment type="caution">
    <text evidence="5">The sequence shown here is derived from an EMBL/GenBank/DDBJ whole genome shotgun (WGS) entry which is preliminary data.</text>
</comment>
<feature type="domain" description="AN1-type" evidence="4">
    <location>
        <begin position="10"/>
        <end position="48"/>
    </location>
</feature>
<dbReference type="Proteomes" id="UP000807469">
    <property type="component" value="Unassembled WGS sequence"/>
</dbReference>